<keyword evidence="5" id="KW-1185">Reference proteome</keyword>
<protein>
    <recommendedName>
        <fullName evidence="3">PA domain-containing protein</fullName>
    </recommendedName>
</protein>
<dbReference type="InterPro" id="IPR003137">
    <property type="entry name" value="PA_domain"/>
</dbReference>
<feature type="signal peptide" evidence="2">
    <location>
        <begin position="1"/>
        <end position="19"/>
    </location>
</feature>
<gene>
    <name evidence="4" type="ORF">TrRE_jg13237</name>
</gene>
<dbReference type="Gene3D" id="3.50.30.30">
    <property type="match status" value="3"/>
</dbReference>
<dbReference type="OrthoDB" id="206201at2759"/>
<dbReference type="Proteomes" id="UP001165082">
    <property type="component" value="Unassembled WGS sequence"/>
</dbReference>
<dbReference type="EMBL" id="BRXZ01003547">
    <property type="protein sequence ID" value="GMH56961.1"/>
    <property type="molecule type" value="Genomic_DNA"/>
</dbReference>
<sequence length="1176" mass="127205">MILDLLRLVFFLSLPVTHGLFQYISITKPGGEVQNIGCLPATFSTTPVANEETSLKAVVADPVIACTPPITPLETLLDNVDEINGNAAIIRRSKDVVCHEDVACCSFEEKTVVCESSGARGIVVINDNEDAILPITMGTYDPHFSSIVPICMISYKDGEDLVSAVEEGGGDVMVDFKNVFPDDLNLYPPIDQEKFTHMWTYISVLSPFAIKFNHYASNVIWNPEIVTDEPLTAEVVKAEVEMNCPYAETVGTEYEYSACWMKGCYAVRVTNPEEVAGKIAFIETRDISSGDFVYCAHEDELAAIAQEAGAVGVLSTFNMNSIFHLPLYVAPRYRPFNFTIPMYVIRGINGIEFEDQWNKDEKVVVRFPPVDRNHDQLTNWTWPETFYPDVETYGALGFATVCLKEMGGDSERECFEAGQAKFNPTTSPAFDAEVVMGIVDNSCHGNDSDSDGQHDYGTDCDMCHQLLDDDLAILNPDSLEGNIVMILANDTFCINEWEQLVDNVALHGAAGIIIGNTGEFTLTLVDSQQDIVAVPVFNVAKSRAEDIKHQLMMKNLGIMGSFPRIEGGVVVPSNTTSHPVDTSGIFGLTEIKIKQPLSLEGKIEAGQSDFNPTFSGGLYELKKALWIDLCNSEWSCHTCQMFENPFMFPSYFAGTVAVVDVSEVMCFLPLTNTVRFLQDRGAAAVIFVNDDEELLTLSNGGFKEEEMKIPSFNIGKVEGDEILTWLDNNKWEKMEAVLPDISSHVVIEDGEGSGGGDGEDGDDGEGEGGGEEDGEGEGGGEEDGDGGDDGEGEGGGEEGEGGGEEGDGGESDQQTYIIRGEIYLKKFFGDEDDENLKPSLQHALAESLESLGVEEEDISEIKVREKRSTLIVTFKIKVEGEGARETEDEIRLKLQEAGGPDGILVHEAKEKSEDLGGDSGTWDDVVLDTSNIKAKSLEEGEHEEIVNIADETVDMEDEIENVDKVEEDYEKGGGGSGVVPEIVQDNTGLIGSAAVLFTIVLLAGGHQLKKQRRRNRMLAVYNSVSSGTQADPEGFTGVVNQIHSVNTRTAERPDGHVVLTARPWKNDMIVAEVEPASTVLGGWGWMGGGAGTNPEYVKGTVASVGETAGFGGEVEMGSMGMSAAAAGGGNGQSGMLPRPSMGDAGDWTGGRREIWGEEEGGREGKPRAQEGKSGGE</sequence>
<feature type="chain" id="PRO_5040865638" description="PA domain-containing protein" evidence="2">
    <location>
        <begin position="20"/>
        <end position="1176"/>
    </location>
</feature>
<dbReference type="AlphaFoldDB" id="A0A9W6ZPS0"/>
<feature type="compositionally biased region" description="Basic and acidic residues" evidence="1">
    <location>
        <begin position="1149"/>
        <end position="1176"/>
    </location>
</feature>
<reference evidence="4" key="1">
    <citation type="submission" date="2022-07" db="EMBL/GenBank/DDBJ databases">
        <title>Genome analysis of Parmales, a sister group of diatoms, reveals the evolutionary specialization of diatoms from phago-mixotrophs to photoautotrophs.</title>
        <authorList>
            <person name="Ban H."/>
            <person name="Sato S."/>
            <person name="Yoshikawa S."/>
            <person name="Kazumasa Y."/>
            <person name="Nakamura Y."/>
            <person name="Ichinomiya M."/>
            <person name="Saitoh K."/>
            <person name="Sato N."/>
            <person name="Blanc-Mathieu R."/>
            <person name="Endo H."/>
            <person name="Kuwata A."/>
            <person name="Ogata H."/>
        </authorList>
    </citation>
    <scope>NUCLEOTIDE SEQUENCE</scope>
</reference>
<comment type="caution">
    <text evidence="4">The sequence shown here is derived from an EMBL/GenBank/DDBJ whole genome shotgun (WGS) entry which is preliminary data.</text>
</comment>
<feature type="compositionally biased region" description="Acidic residues" evidence="1">
    <location>
        <begin position="757"/>
        <end position="810"/>
    </location>
</feature>
<name>A0A9W6ZPS0_9STRA</name>
<evidence type="ECO:0000313" key="5">
    <source>
        <dbReference type="Proteomes" id="UP001165082"/>
    </source>
</evidence>
<feature type="region of interest" description="Disordered" evidence="1">
    <location>
        <begin position="746"/>
        <end position="812"/>
    </location>
</feature>
<evidence type="ECO:0000256" key="1">
    <source>
        <dbReference type="SAM" id="MobiDB-lite"/>
    </source>
</evidence>
<evidence type="ECO:0000313" key="4">
    <source>
        <dbReference type="EMBL" id="GMH56961.1"/>
    </source>
</evidence>
<evidence type="ECO:0000256" key="2">
    <source>
        <dbReference type="SAM" id="SignalP"/>
    </source>
</evidence>
<feature type="region of interest" description="Disordered" evidence="1">
    <location>
        <begin position="1125"/>
        <end position="1176"/>
    </location>
</feature>
<dbReference type="Pfam" id="PF02225">
    <property type="entry name" value="PA"/>
    <property type="match status" value="1"/>
</dbReference>
<feature type="domain" description="PA" evidence="3">
    <location>
        <begin position="101"/>
        <end position="161"/>
    </location>
</feature>
<keyword evidence="2" id="KW-0732">Signal</keyword>
<proteinExistence type="predicted"/>
<evidence type="ECO:0000259" key="3">
    <source>
        <dbReference type="Pfam" id="PF02225"/>
    </source>
</evidence>
<accession>A0A9W6ZPS0</accession>
<organism evidence="4 5">
    <name type="scientific">Triparma retinervis</name>
    <dbReference type="NCBI Taxonomy" id="2557542"/>
    <lineage>
        <taxon>Eukaryota</taxon>
        <taxon>Sar</taxon>
        <taxon>Stramenopiles</taxon>
        <taxon>Ochrophyta</taxon>
        <taxon>Bolidophyceae</taxon>
        <taxon>Parmales</taxon>
        <taxon>Triparmaceae</taxon>
        <taxon>Triparma</taxon>
    </lineage>
</organism>